<evidence type="ECO:0000256" key="1">
    <source>
        <dbReference type="ARBA" id="ARBA00022714"/>
    </source>
</evidence>
<dbReference type="GO" id="GO:0016705">
    <property type="term" value="F:oxidoreductase activity, acting on paired donors, with incorporation or reduction of molecular oxygen"/>
    <property type="evidence" value="ECO:0007669"/>
    <property type="project" value="UniProtKB-ARBA"/>
</dbReference>
<keyword evidence="3" id="KW-0408">Iron</keyword>
<keyword evidence="8" id="KW-1133">Transmembrane helix</keyword>
<feature type="transmembrane region" description="Helical" evidence="8">
    <location>
        <begin position="127"/>
        <end position="151"/>
    </location>
</feature>
<evidence type="ECO:0000256" key="3">
    <source>
        <dbReference type="ARBA" id="ARBA00023004"/>
    </source>
</evidence>
<reference evidence="10" key="1">
    <citation type="journal article" date="2020" name="mSystems">
        <title>Genome- and Community-Level Interaction Insights into Carbon Utilization and Element Cycling Functions of Hydrothermarchaeota in Hydrothermal Sediment.</title>
        <authorList>
            <person name="Zhou Z."/>
            <person name="Liu Y."/>
            <person name="Xu W."/>
            <person name="Pan J."/>
            <person name="Luo Z.H."/>
            <person name="Li M."/>
        </authorList>
    </citation>
    <scope>NUCLEOTIDE SEQUENCE [LARGE SCALE GENOMIC DNA]</scope>
    <source>
        <strain evidence="10">SpSt-289</strain>
    </source>
</reference>
<feature type="domain" description="Rieske" evidence="9">
    <location>
        <begin position="169"/>
        <end position="258"/>
    </location>
</feature>
<comment type="cofactor">
    <cofactor evidence="6">
        <name>[2Fe-2S] cluster</name>
        <dbReference type="ChEBI" id="CHEBI:190135"/>
    </cofactor>
</comment>
<keyword evidence="4" id="KW-0411">Iron-sulfur</keyword>
<keyword evidence="1" id="KW-0001">2Fe-2S</keyword>
<keyword evidence="8" id="KW-0812">Transmembrane</keyword>
<dbReference type="InterPro" id="IPR036922">
    <property type="entry name" value="Rieske_2Fe-2S_sf"/>
</dbReference>
<name>A0A7C1JY89_9CHLR</name>
<keyword evidence="2" id="KW-0479">Metal-binding</keyword>
<dbReference type="Pfam" id="PF00355">
    <property type="entry name" value="Rieske"/>
    <property type="match status" value="1"/>
</dbReference>
<evidence type="ECO:0000256" key="2">
    <source>
        <dbReference type="ARBA" id="ARBA00022723"/>
    </source>
</evidence>
<evidence type="ECO:0000256" key="4">
    <source>
        <dbReference type="ARBA" id="ARBA00023014"/>
    </source>
</evidence>
<dbReference type="PRINTS" id="PR00162">
    <property type="entry name" value="RIESKE"/>
</dbReference>
<sequence>MADKIADLSGDERAKRVAELKAKMQAAAQKAKAAAEHAPEQPAAQVKPRSVSAAEVVQESPRQEVVAEAVKEESAPAKGSSTNGSSGNGAAAKAEVLAAETVAAPVPAFVEESPEEKARKEMNRREFLTYAWGGLLGLVTLQSAVGLFFFMMPRFKEGEFGGVFRMGPESALPATDAPPRPETAGKFWLVNTAEEGPLALYMVCTHLGCLYKWEQANNRFECPCHGSKFTREGYYIEGPAPRSLDRFEITVEDGEVLVNTGRRILGAPATESPARVIPA</sequence>
<feature type="region of interest" description="Disordered" evidence="7">
    <location>
        <begin position="25"/>
        <end position="89"/>
    </location>
</feature>
<proteinExistence type="predicted"/>
<feature type="compositionally biased region" description="Low complexity" evidence="7">
    <location>
        <begin position="76"/>
        <end position="89"/>
    </location>
</feature>
<evidence type="ECO:0000313" key="10">
    <source>
        <dbReference type="EMBL" id="HDX32968.1"/>
    </source>
</evidence>
<dbReference type="PANTHER" id="PTHR10134">
    <property type="entry name" value="CYTOCHROME B-C1 COMPLEX SUBUNIT RIESKE, MITOCHONDRIAL"/>
    <property type="match status" value="1"/>
</dbReference>
<dbReference type="InterPro" id="IPR017941">
    <property type="entry name" value="Rieske_2Fe-2S"/>
</dbReference>
<dbReference type="EMBL" id="DSMG01000165">
    <property type="protein sequence ID" value="HDX32968.1"/>
    <property type="molecule type" value="Genomic_DNA"/>
</dbReference>
<evidence type="ECO:0000256" key="6">
    <source>
        <dbReference type="ARBA" id="ARBA00034078"/>
    </source>
</evidence>
<evidence type="ECO:0000256" key="7">
    <source>
        <dbReference type="SAM" id="MobiDB-lite"/>
    </source>
</evidence>
<accession>A0A7C1JY89</accession>
<evidence type="ECO:0000256" key="8">
    <source>
        <dbReference type="SAM" id="Phobius"/>
    </source>
</evidence>
<dbReference type="PROSITE" id="PS51296">
    <property type="entry name" value="RIESKE"/>
    <property type="match status" value="1"/>
</dbReference>
<keyword evidence="5" id="KW-1015">Disulfide bond</keyword>
<dbReference type="InterPro" id="IPR005805">
    <property type="entry name" value="Rieske_Fe-S_prot_C"/>
</dbReference>
<organism evidence="10">
    <name type="scientific">Caldilinea aerophila</name>
    <dbReference type="NCBI Taxonomy" id="133453"/>
    <lineage>
        <taxon>Bacteria</taxon>
        <taxon>Bacillati</taxon>
        <taxon>Chloroflexota</taxon>
        <taxon>Caldilineae</taxon>
        <taxon>Caldilineales</taxon>
        <taxon>Caldilineaceae</taxon>
        <taxon>Caldilinea</taxon>
    </lineage>
</organism>
<dbReference type="AlphaFoldDB" id="A0A7C1JY89"/>
<dbReference type="GO" id="GO:0051537">
    <property type="term" value="F:2 iron, 2 sulfur cluster binding"/>
    <property type="evidence" value="ECO:0007669"/>
    <property type="project" value="UniProtKB-KW"/>
</dbReference>
<keyword evidence="8" id="KW-0472">Membrane</keyword>
<protein>
    <recommendedName>
        <fullName evidence="9">Rieske domain-containing protein</fullName>
    </recommendedName>
</protein>
<comment type="caution">
    <text evidence="10">The sequence shown here is derived from an EMBL/GenBank/DDBJ whole genome shotgun (WGS) entry which is preliminary data.</text>
</comment>
<dbReference type="GO" id="GO:0004497">
    <property type="term" value="F:monooxygenase activity"/>
    <property type="evidence" value="ECO:0007669"/>
    <property type="project" value="UniProtKB-ARBA"/>
</dbReference>
<dbReference type="SUPFAM" id="SSF50022">
    <property type="entry name" value="ISP domain"/>
    <property type="match status" value="1"/>
</dbReference>
<evidence type="ECO:0000256" key="5">
    <source>
        <dbReference type="ARBA" id="ARBA00023157"/>
    </source>
</evidence>
<dbReference type="GO" id="GO:0016020">
    <property type="term" value="C:membrane"/>
    <property type="evidence" value="ECO:0007669"/>
    <property type="project" value="InterPro"/>
</dbReference>
<dbReference type="Gene3D" id="2.102.10.10">
    <property type="entry name" value="Rieske [2Fe-2S] iron-sulphur domain"/>
    <property type="match status" value="1"/>
</dbReference>
<dbReference type="InterPro" id="IPR014349">
    <property type="entry name" value="Rieske_Fe-S_prot"/>
</dbReference>
<gene>
    <name evidence="10" type="ORF">ENQ20_15995</name>
</gene>
<evidence type="ECO:0000259" key="9">
    <source>
        <dbReference type="PROSITE" id="PS51296"/>
    </source>
</evidence>
<dbReference type="GO" id="GO:0046872">
    <property type="term" value="F:metal ion binding"/>
    <property type="evidence" value="ECO:0007669"/>
    <property type="project" value="UniProtKB-KW"/>
</dbReference>